<dbReference type="EMBL" id="FMVJ01000002">
    <property type="protein sequence ID" value="SCY04505.1"/>
    <property type="molecule type" value="Genomic_DNA"/>
</dbReference>
<dbReference type="Proteomes" id="UP000199569">
    <property type="component" value="Unassembled WGS sequence"/>
</dbReference>
<name>A0A1G5CPW1_9HYPH</name>
<protein>
    <submittedName>
        <fullName evidence="1">Uncharacterized protein</fullName>
    </submittedName>
</protein>
<reference evidence="1 2" key="1">
    <citation type="submission" date="2016-10" db="EMBL/GenBank/DDBJ databases">
        <authorList>
            <person name="de Groot N.N."/>
        </authorList>
    </citation>
    <scope>NUCLEOTIDE SEQUENCE [LARGE SCALE GENOMIC DNA]</scope>
    <source>
        <strain evidence="1 2">CGMCC 1.7666</strain>
    </source>
</reference>
<proteinExistence type="predicted"/>
<keyword evidence="2" id="KW-1185">Reference proteome</keyword>
<dbReference type="STRING" id="549386.SAMN02927923_00636"/>
<accession>A0A1G5CPW1</accession>
<gene>
    <name evidence="1" type="ORF">SAMN02927923_00636</name>
</gene>
<dbReference type="AlphaFoldDB" id="A0A1G5CPW1"/>
<sequence>MTHGISKNLGQLLDLLPAVARLRLLAFMHLVEQPQTMKATLEIQPSGLLRLTLDTAVTPSSFHQH</sequence>
<organism evidence="1 2">
    <name type="scientific">Microvirga guangxiensis</name>
    <dbReference type="NCBI Taxonomy" id="549386"/>
    <lineage>
        <taxon>Bacteria</taxon>
        <taxon>Pseudomonadati</taxon>
        <taxon>Pseudomonadota</taxon>
        <taxon>Alphaproteobacteria</taxon>
        <taxon>Hyphomicrobiales</taxon>
        <taxon>Methylobacteriaceae</taxon>
        <taxon>Microvirga</taxon>
    </lineage>
</organism>
<evidence type="ECO:0000313" key="2">
    <source>
        <dbReference type="Proteomes" id="UP000199569"/>
    </source>
</evidence>
<evidence type="ECO:0000313" key="1">
    <source>
        <dbReference type="EMBL" id="SCY04505.1"/>
    </source>
</evidence>